<dbReference type="PaxDb" id="3218-PP1S191_136V6.1"/>
<dbReference type="PANTHER" id="PTHR23316">
    <property type="entry name" value="IMPORTIN ALPHA"/>
    <property type="match status" value="1"/>
</dbReference>
<dbReference type="SUPFAM" id="SSF48371">
    <property type="entry name" value="ARM repeat"/>
    <property type="match status" value="1"/>
</dbReference>
<evidence type="ECO:0000256" key="5">
    <source>
        <dbReference type="PIRNR" id="PIRNR005673"/>
    </source>
</evidence>
<dbReference type="SMART" id="SM00185">
    <property type="entry name" value="ARM"/>
    <property type="match status" value="7"/>
</dbReference>
<dbReference type="GO" id="GO:0006606">
    <property type="term" value="P:protein import into nucleus"/>
    <property type="evidence" value="ECO:0007669"/>
    <property type="project" value="InterPro"/>
</dbReference>
<dbReference type="AlphaFoldDB" id="A0A2K1IQ89"/>
<dbReference type="Gene3D" id="1.25.10.10">
    <property type="entry name" value="Leucine-rich Repeat Variant"/>
    <property type="match status" value="1"/>
</dbReference>
<dbReference type="PROSITE" id="PS50176">
    <property type="entry name" value="ARM_REPEAT"/>
    <property type="match status" value="3"/>
</dbReference>
<dbReference type="InterPro" id="IPR011989">
    <property type="entry name" value="ARM-like"/>
</dbReference>
<evidence type="ECO:0000256" key="3">
    <source>
        <dbReference type="ARBA" id="ARBA00022737"/>
    </source>
</evidence>
<dbReference type="EMBL" id="ABEU02000021">
    <property type="protein sequence ID" value="PNR31450.1"/>
    <property type="molecule type" value="Genomic_DNA"/>
</dbReference>
<feature type="repeat" description="ARM" evidence="6">
    <location>
        <begin position="328"/>
        <end position="370"/>
    </location>
</feature>
<evidence type="ECO:0000256" key="6">
    <source>
        <dbReference type="PROSITE-ProRule" id="PRU00259"/>
    </source>
</evidence>
<dbReference type="InterPro" id="IPR016024">
    <property type="entry name" value="ARM-type_fold"/>
</dbReference>
<feature type="repeat" description="ARM" evidence="6">
    <location>
        <begin position="370"/>
        <end position="397"/>
    </location>
</feature>
<feature type="compositionally biased region" description="Basic residues" evidence="7">
    <location>
        <begin position="1"/>
        <end position="11"/>
    </location>
</feature>
<feature type="region of interest" description="Disordered" evidence="7">
    <location>
        <begin position="1"/>
        <end position="20"/>
    </location>
</feature>
<dbReference type="GO" id="GO:0005737">
    <property type="term" value="C:cytoplasm"/>
    <property type="evidence" value="ECO:0007669"/>
    <property type="project" value="InterPro"/>
</dbReference>
<feature type="repeat" description="ARM" evidence="6">
    <location>
        <begin position="192"/>
        <end position="219"/>
    </location>
</feature>
<reference evidence="8" key="2">
    <citation type="journal article" date="2018" name="Plant J.">
        <title>The Physcomitrella patens chromosome-scale assembly reveals moss genome structure and evolution.</title>
        <authorList>
            <person name="Lang D."/>
            <person name="Ullrich K.K."/>
            <person name="Murat F."/>
            <person name="Fuchs J."/>
            <person name="Jenkins J."/>
            <person name="Haas F.B."/>
            <person name="Piednoel M."/>
            <person name="Gundlach H."/>
            <person name="Van Bel M."/>
            <person name="Meyberg R."/>
            <person name="Vives C."/>
            <person name="Morata J."/>
            <person name="Symeonidi A."/>
            <person name="Hiss M."/>
            <person name="Muchero W."/>
            <person name="Kamisugi Y."/>
            <person name="Saleh O."/>
            <person name="Blanc G."/>
            <person name="Decker E.L."/>
            <person name="van Gessel N."/>
            <person name="Grimwood J."/>
            <person name="Hayes R.D."/>
            <person name="Graham S.W."/>
            <person name="Gunter L.E."/>
            <person name="McDaniel S.F."/>
            <person name="Hoernstein S.N.W."/>
            <person name="Larsson A."/>
            <person name="Li F.W."/>
            <person name="Perroud P.F."/>
            <person name="Phillips J."/>
            <person name="Ranjan P."/>
            <person name="Rokshar D.S."/>
            <person name="Rothfels C.J."/>
            <person name="Schneider L."/>
            <person name="Shu S."/>
            <person name="Stevenson D.W."/>
            <person name="Thummler F."/>
            <person name="Tillich M."/>
            <person name="Villarreal Aguilar J.C."/>
            <person name="Widiez T."/>
            <person name="Wong G.K."/>
            <person name="Wymore A."/>
            <person name="Zhang Y."/>
            <person name="Zimmer A.D."/>
            <person name="Quatrano R.S."/>
            <person name="Mayer K.F.X."/>
            <person name="Goodstein D."/>
            <person name="Casacuberta J.M."/>
            <person name="Vandepoele K."/>
            <person name="Reski R."/>
            <person name="Cuming A.C."/>
            <person name="Tuskan G.A."/>
            <person name="Maumus F."/>
            <person name="Salse J."/>
            <person name="Schmutz J."/>
            <person name="Rensing S.A."/>
        </authorList>
    </citation>
    <scope>NUCLEOTIDE SEQUENCE [LARGE SCALE GENOMIC DNA]</scope>
</reference>
<dbReference type="GO" id="GO:0061608">
    <property type="term" value="F:nuclear import signal receptor activity"/>
    <property type="evidence" value="ECO:0007669"/>
    <property type="project" value="InterPro"/>
</dbReference>
<evidence type="ECO:0000256" key="4">
    <source>
        <dbReference type="ARBA" id="ARBA00022927"/>
    </source>
</evidence>
<proteinExistence type="inferred from homology"/>
<feature type="region of interest" description="Disordered" evidence="7">
    <location>
        <begin position="504"/>
        <end position="527"/>
    </location>
</feature>
<accession>A0A2K1IQ89</accession>
<reference evidence="8" key="1">
    <citation type="journal article" date="2008" name="Science">
        <title>The Physcomitrella genome reveals evolutionary insights into the conquest of land by plants.</title>
        <authorList>
            <person name="Rensing S."/>
            <person name="Lang D."/>
            <person name="Zimmer A."/>
            <person name="Terry A."/>
            <person name="Salamov A."/>
            <person name="Shapiro H."/>
            <person name="Nishiyama T."/>
            <person name="Perroud P.-F."/>
            <person name="Lindquist E."/>
            <person name="Kamisugi Y."/>
            <person name="Tanahashi T."/>
            <person name="Sakakibara K."/>
            <person name="Fujita T."/>
            <person name="Oishi K."/>
            <person name="Shin-I T."/>
            <person name="Kuroki Y."/>
            <person name="Toyoda A."/>
            <person name="Suzuki Y."/>
            <person name="Hashimoto A."/>
            <person name="Yamaguchi K."/>
            <person name="Sugano A."/>
            <person name="Kohara Y."/>
            <person name="Fujiyama A."/>
            <person name="Anterola A."/>
            <person name="Aoki S."/>
            <person name="Ashton N."/>
            <person name="Barbazuk W.B."/>
            <person name="Barker E."/>
            <person name="Bennetzen J."/>
            <person name="Bezanilla M."/>
            <person name="Blankenship R."/>
            <person name="Cho S.H."/>
            <person name="Dutcher S."/>
            <person name="Estelle M."/>
            <person name="Fawcett J.A."/>
            <person name="Gundlach H."/>
            <person name="Hanada K."/>
            <person name="Heyl A."/>
            <person name="Hicks K.A."/>
            <person name="Hugh J."/>
            <person name="Lohr M."/>
            <person name="Mayer K."/>
            <person name="Melkozernov A."/>
            <person name="Murata T."/>
            <person name="Nelson D."/>
            <person name="Pils B."/>
            <person name="Prigge M."/>
            <person name="Reiss B."/>
            <person name="Renner T."/>
            <person name="Rombauts S."/>
            <person name="Rushton P."/>
            <person name="Sanderfoot A."/>
            <person name="Schween G."/>
            <person name="Shiu S.-H."/>
            <person name="Stueber K."/>
            <person name="Theodoulou F.L."/>
            <person name="Tu H."/>
            <person name="Van de Peer Y."/>
            <person name="Verrier P.J."/>
            <person name="Waters E."/>
            <person name="Wood A."/>
            <person name="Yang L."/>
            <person name="Cove D."/>
            <person name="Cuming A."/>
            <person name="Hasebe M."/>
            <person name="Lucas S."/>
            <person name="Mishler D.B."/>
            <person name="Reski R."/>
            <person name="Grigoriev I."/>
            <person name="Quatrano R.S."/>
            <person name="Boore J.L."/>
        </authorList>
    </citation>
    <scope>NUCLEOTIDE SEQUENCE [LARGE SCALE GENOMIC DNA]</scope>
</reference>
<keyword evidence="3" id="KW-0677">Repeat</keyword>
<comment type="similarity">
    <text evidence="1 5">Belongs to the importin alpha family.</text>
</comment>
<comment type="caution">
    <text evidence="8">The sequence shown here is derived from an EMBL/GenBank/DDBJ whole genome shotgun (WGS) entry which is preliminary data.</text>
</comment>
<keyword evidence="4 5" id="KW-0653">Protein transport</keyword>
<evidence type="ECO:0000256" key="2">
    <source>
        <dbReference type="ARBA" id="ARBA00022448"/>
    </source>
</evidence>
<dbReference type="Pfam" id="PF00514">
    <property type="entry name" value="Arm"/>
    <property type="match status" value="3"/>
</dbReference>
<evidence type="ECO:0000256" key="1">
    <source>
        <dbReference type="ARBA" id="ARBA00010394"/>
    </source>
</evidence>
<dbReference type="STRING" id="3218.A0A2K1IQ89"/>
<sequence length="527" mass="57002">MGKGAGQRRRQAALTVGKDRRESVVRAKRLRRADPAEQWDGDAMHIVTDGADDEAAYKDLEDKTVAAVLNLKDLAKENTAKRIEALQILRRLLSCSAYPPVHVAVQAGVVPLLVDCLGLDATEDQLLEAAWCLTNIASGDPEQTRAVKPALPLLIIRLGENTPAQVVEQCAWAIGNVAGEAEDLRDCLFQLGALSALARNLSSPIITLARTAAWALSNLIKGPNPRAVLELMEMDGIIDILGRLVSNGDDELVVEVAWVLVYVTSMSDVHCSQIIHAGLLAPLVARLTHCRRHHPLMIPILRCIGNIVASDNSKCDDVLLAGQSLPGGIIGALARILETGQRTLQKEAAWVVSNLAAGSISHKVAVFKGGVVPPLLHLLATSAFDVRKEAAYALGNLCVAPREQGAEGKPILEHLTVLVDRGCLMGFIALVKSPDLEAAKLGLQFLELVMRALPNGKGPKLVEKEDGIAAMEELQFHDNEELRIMSNILVDQYFGEDYGFEEELESGDMRTEDDSEYPPWRRGGLAG</sequence>
<dbReference type="InterPro" id="IPR000225">
    <property type="entry name" value="Armadillo"/>
</dbReference>
<evidence type="ECO:0000256" key="7">
    <source>
        <dbReference type="SAM" id="MobiDB-lite"/>
    </source>
</evidence>
<keyword evidence="2 5" id="KW-0813">Transport</keyword>
<dbReference type="FunFam" id="1.25.10.10:FF:000222">
    <property type="entry name" value="Importin subunit alpha"/>
    <property type="match status" value="1"/>
</dbReference>
<evidence type="ECO:0000313" key="8">
    <source>
        <dbReference type="EMBL" id="PNR31450.1"/>
    </source>
</evidence>
<organism evidence="8">
    <name type="scientific">Physcomitrium patens</name>
    <name type="common">Spreading-leaved earth moss</name>
    <name type="synonym">Physcomitrella patens</name>
    <dbReference type="NCBI Taxonomy" id="3218"/>
    <lineage>
        <taxon>Eukaryota</taxon>
        <taxon>Viridiplantae</taxon>
        <taxon>Streptophyta</taxon>
        <taxon>Embryophyta</taxon>
        <taxon>Bryophyta</taxon>
        <taxon>Bryophytina</taxon>
        <taxon>Bryopsida</taxon>
        <taxon>Funariidae</taxon>
        <taxon>Funariales</taxon>
        <taxon>Funariaceae</taxon>
        <taxon>Physcomitrium</taxon>
    </lineage>
</organism>
<gene>
    <name evidence="8" type="ORF">PHYPA_025571</name>
</gene>
<name>A0A2K1IQ89_PHYPA</name>
<protein>
    <recommendedName>
        <fullName evidence="5">Importin subunit alpha</fullName>
    </recommendedName>
</protein>
<dbReference type="PIRSF" id="PIRSF005673">
    <property type="entry name" value="Importin_alpha"/>
    <property type="match status" value="1"/>
</dbReference>
<dbReference type="InterPro" id="IPR024931">
    <property type="entry name" value="Importin_alpha"/>
</dbReference>